<dbReference type="InterPro" id="IPR052035">
    <property type="entry name" value="ZnF_BED_domain_contain"/>
</dbReference>
<dbReference type="AlphaFoldDB" id="A0A2P4P1J7"/>
<evidence type="ECO:0000256" key="5">
    <source>
        <dbReference type="ARBA" id="ARBA00023242"/>
    </source>
</evidence>
<dbReference type="EMBL" id="AUPC02000461">
    <property type="protein sequence ID" value="POG59260.1"/>
    <property type="molecule type" value="Genomic_DNA"/>
</dbReference>
<keyword evidence="2" id="KW-0479">Metal-binding</keyword>
<dbReference type="Proteomes" id="UP000018888">
    <property type="component" value="Unassembled WGS sequence"/>
</dbReference>
<proteinExistence type="predicted"/>
<dbReference type="GO" id="GO:0008270">
    <property type="term" value="F:zinc ion binding"/>
    <property type="evidence" value="ECO:0007669"/>
    <property type="project" value="UniProtKB-KW"/>
</dbReference>
<keyword evidence="5" id="KW-0539">Nucleus</keyword>
<comment type="caution">
    <text evidence="6">The sequence shown here is derived from an EMBL/GenBank/DDBJ whole genome shotgun (WGS) entry which is preliminary data.</text>
</comment>
<keyword evidence="7" id="KW-1185">Reference proteome</keyword>
<protein>
    <submittedName>
        <fullName evidence="6">Uncharacterized protein</fullName>
    </submittedName>
</protein>
<organism evidence="6 7">
    <name type="scientific">Rhizophagus irregularis (strain DAOM 181602 / DAOM 197198 / MUCL 43194)</name>
    <name type="common">Arbuscular mycorrhizal fungus</name>
    <name type="synonym">Glomus intraradices</name>
    <dbReference type="NCBI Taxonomy" id="747089"/>
    <lineage>
        <taxon>Eukaryota</taxon>
        <taxon>Fungi</taxon>
        <taxon>Fungi incertae sedis</taxon>
        <taxon>Mucoromycota</taxon>
        <taxon>Glomeromycotina</taxon>
        <taxon>Glomeromycetes</taxon>
        <taxon>Glomerales</taxon>
        <taxon>Glomeraceae</taxon>
        <taxon>Rhizophagus</taxon>
    </lineage>
</organism>
<evidence type="ECO:0000256" key="3">
    <source>
        <dbReference type="ARBA" id="ARBA00022771"/>
    </source>
</evidence>
<name>A0A2P4P1J7_RHIID</name>
<keyword evidence="3" id="KW-0863">Zinc-finger</keyword>
<dbReference type="GO" id="GO:0005634">
    <property type="term" value="C:nucleus"/>
    <property type="evidence" value="ECO:0007669"/>
    <property type="project" value="UniProtKB-SubCell"/>
</dbReference>
<dbReference type="SUPFAM" id="SSF53098">
    <property type="entry name" value="Ribonuclease H-like"/>
    <property type="match status" value="1"/>
</dbReference>
<reference evidence="6 7" key="1">
    <citation type="journal article" date="2013" name="Proc. Natl. Acad. Sci. U.S.A.">
        <title>Genome of an arbuscular mycorrhizal fungus provides insight into the oldest plant symbiosis.</title>
        <authorList>
            <person name="Tisserant E."/>
            <person name="Malbreil M."/>
            <person name="Kuo A."/>
            <person name="Kohler A."/>
            <person name="Symeonidi A."/>
            <person name="Balestrini R."/>
            <person name="Charron P."/>
            <person name="Duensing N."/>
            <person name="Frei Dit Frey N."/>
            <person name="Gianinazzi-Pearson V."/>
            <person name="Gilbert L.B."/>
            <person name="Handa Y."/>
            <person name="Herr J.R."/>
            <person name="Hijri M."/>
            <person name="Koul R."/>
            <person name="Kawaguchi M."/>
            <person name="Krajinski F."/>
            <person name="Lammers P.J."/>
            <person name="Masclaux F.G."/>
            <person name="Murat C."/>
            <person name="Morin E."/>
            <person name="Ndikumana S."/>
            <person name="Pagni M."/>
            <person name="Petitpierre D."/>
            <person name="Requena N."/>
            <person name="Rosikiewicz P."/>
            <person name="Riley R."/>
            <person name="Saito K."/>
            <person name="San Clemente H."/>
            <person name="Shapiro H."/>
            <person name="van Tuinen D."/>
            <person name="Becard G."/>
            <person name="Bonfante P."/>
            <person name="Paszkowski U."/>
            <person name="Shachar-Hill Y.Y."/>
            <person name="Tuskan G.A."/>
            <person name="Young P.W."/>
            <person name="Sanders I.R."/>
            <person name="Henrissat B."/>
            <person name="Rensing S.A."/>
            <person name="Grigoriev I.V."/>
            <person name="Corradi N."/>
            <person name="Roux C."/>
            <person name="Martin F."/>
        </authorList>
    </citation>
    <scope>NUCLEOTIDE SEQUENCE [LARGE SCALE GENOMIC DNA]</scope>
    <source>
        <strain evidence="6 7">DAOM 197198</strain>
    </source>
</reference>
<gene>
    <name evidence="6" type="ORF">GLOIN_2v1789335</name>
</gene>
<dbReference type="PANTHER" id="PTHR46481">
    <property type="entry name" value="ZINC FINGER BED DOMAIN-CONTAINING PROTEIN 4"/>
    <property type="match status" value="1"/>
</dbReference>
<evidence type="ECO:0000313" key="6">
    <source>
        <dbReference type="EMBL" id="POG59260.1"/>
    </source>
</evidence>
<evidence type="ECO:0000313" key="7">
    <source>
        <dbReference type="Proteomes" id="UP000018888"/>
    </source>
</evidence>
<reference evidence="6 7" key="2">
    <citation type="journal article" date="2018" name="New Phytol.">
        <title>High intraspecific genome diversity in the model arbuscular mycorrhizal symbiont Rhizophagus irregularis.</title>
        <authorList>
            <person name="Chen E.C.H."/>
            <person name="Morin E."/>
            <person name="Beaudet D."/>
            <person name="Noel J."/>
            <person name="Yildirir G."/>
            <person name="Ndikumana S."/>
            <person name="Charron P."/>
            <person name="St-Onge C."/>
            <person name="Giorgi J."/>
            <person name="Kruger M."/>
            <person name="Marton T."/>
            <person name="Ropars J."/>
            <person name="Grigoriev I.V."/>
            <person name="Hainaut M."/>
            <person name="Henrissat B."/>
            <person name="Roux C."/>
            <person name="Martin F."/>
            <person name="Corradi N."/>
        </authorList>
    </citation>
    <scope>NUCLEOTIDE SEQUENCE [LARGE SCALE GENOMIC DNA]</scope>
    <source>
        <strain evidence="6 7">DAOM 197198</strain>
    </source>
</reference>
<keyword evidence="4" id="KW-0862">Zinc</keyword>
<evidence type="ECO:0000256" key="1">
    <source>
        <dbReference type="ARBA" id="ARBA00004123"/>
    </source>
</evidence>
<comment type="subcellular location">
    <subcellularLocation>
        <location evidence="1">Nucleus</location>
    </subcellularLocation>
</comment>
<evidence type="ECO:0000256" key="2">
    <source>
        <dbReference type="ARBA" id="ARBA00022723"/>
    </source>
</evidence>
<evidence type="ECO:0000256" key="4">
    <source>
        <dbReference type="ARBA" id="ARBA00022833"/>
    </source>
</evidence>
<dbReference type="InterPro" id="IPR012337">
    <property type="entry name" value="RNaseH-like_sf"/>
</dbReference>
<dbReference type="PANTHER" id="PTHR46481:SF10">
    <property type="entry name" value="ZINC FINGER BED DOMAIN-CONTAINING PROTEIN 39"/>
    <property type="match status" value="1"/>
</dbReference>
<accession>A0A2P4P1J7</accession>
<sequence length="149" mass="17480">MDPIVNLELTISIIDDDDKKTNYEISLIDDNGIHVYTKSEVNAGLEKFKPIIDKVQAFIIEVRNSPKKEQKLITFATNLNIKYKKLIKDVETRWNNLNDDEWKELQLFCDFLKPFFEFTEEMSGSKYPTFGTLLLLLDHLLEHITIIKK</sequence>